<dbReference type="RefSeq" id="XP_001799001.1">
    <property type="nucleotide sequence ID" value="XM_001798949.1"/>
</dbReference>
<reference evidence="3" key="1">
    <citation type="journal article" date="2007" name="Plant Cell">
        <title>Dothideomycete-plant interactions illuminated by genome sequencing and EST analysis of the wheat pathogen Stagonospora nodorum.</title>
        <authorList>
            <person name="Hane J.K."/>
            <person name="Lowe R.G."/>
            <person name="Solomon P.S."/>
            <person name="Tan K.C."/>
            <person name="Schoch C.L."/>
            <person name="Spatafora J.W."/>
            <person name="Crous P.W."/>
            <person name="Kodira C."/>
            <person name="Birren B.W."/>
            <person name="Galagan J.E."/>
            <person name="Torriani S.F."/>
            <person name="McDonald B.A."/>
            <person name="Oliver R.P."/>
        </authorList>
    </citation>
    <scope>NUCLEOTIDE SEQUENCE [LARGE SCALE GENOMIC DNA]</scope>
    <source>
        <strain evidence="3">SN15 / ATCC MYA-4574 / FGSC 10173</strain>
    </source>
</reference>
<sequence>MAFRYPHSQPLWERLAKSELTLNATTDARIGHARATNVTRPPDECRTTAKNHVDHVSSSSETREHQRNDFHEIFTTGMRDLGR</sequence>
<dbReference type="InParanoid" id="Q0UHS2"/>
<feature type="compositionally biased region" description="Basic and acidic residues" evidence="1">
    <location>
        <begin position="41"/>
        <end position="72"/>
    </location>
</feature>
<proteinExistence type="predicted"/>
<organism evidence="2 3">
    <name type="scientific">Phaeosphaeria nodorum (strain SN15 / ATCC MYA-4574 / FGSC 10173)</name>
    <name type="common">Glume blotch fungus</name>
    <name type="synonym">Parastagonospora nodorum</name>
    <dbReference type="NCBI Taxonomy" id="321614"/>
    <lineage>
        <taxon>Eukaryota</taxon>
        <taxon>Fungi</taxon>
        <taxon>Dikarya</taxon>
        <taxon>Ascomycota</taxon>
        <taxon>Pezizomycotina</taxon>
        <taxon>Dothideomycetes</taxon>
        <taxon>Pleosporomycetidae</taxon>
        <taxon>Pleosporales</taxon>
        <taxon>Pleosporineae</taxon>
        <taxon>Phaeosphaeriaceae</taxon>
        <taxon>Parastagonospora</taxon>
    </lineage>
</organism>
<dbReference type="HOGENOM" id="CLU_2543325_0_0_1"/>
<dbReference type="KEGG" id="pno:SNOG_08692"/>
<protein>
    <submittedName>
        <fullName evidence="2">Uncharacterized protein</fullName>
    </submittedName>
</protein>
<gene>
    <name evidence="2" type="ORF">SNOG_08692</name>
</gene>
<evidence type="ECO:0000313" key="2">
    <source>
        <dbReference type="EMBL" id="EAT83860.2"/>
    </source>
</evidence>
<dbReference type="AlphaFoldDB" id="Q0UHS2"/>
<accession>Q0UHS2</accession>
<evidence type="ECO:0000313" key="3">
    <source>
        <dbReference type="Proteomes" id="UP000001055"/>
    </source>
</evidence>
<dbReference type="Proteomes" id="UP000001055">
    <property type="component" value="Unassembled WGS sequence"/>
</dbReference>
<name>Q0UHS2_PHANO</name>
<evidence type="ECO:0000256" key="1">
    <source>
        <dbReference type="SAM" id="MobiDB-lite"/>
    </source>
</evidence>
<dbReference type="EMBL" id="CH445337">
    <property type="protein sequence ID" value="EAT83860.2"/>
    <property type="molecule type" value="Genomic_DNA"/>
</dbReference>
<feature type="region of interest" description="Disordered" evidence="1">
    <location>
        <begin position="31"/>
        <end position="83"/>
    </location>
</feature>
<dbReference type="GeneID" id="5975900"/>